<name>A0ABQ2JCN2_9DEIO</name>
<organism evidence="1 2">
    <name type="scientific">Deinococcus daejeonensis</name>
    <dbReference type="NCBI Taxonomy" id="1007098"/>
    <lineage>
        <taxon>Bacteria</taxon>
        <taxon>Thermotogati</taxon>
        <taxon>Deinococcota</taxon>
        <taxon>Deinococci</taxon>
        <taxon>Deinococcales</taxon>
        <taxon>Deinococcaceae</taxon>
        <taxon>Deinococcus</taxon>
    </lineage>
</organism>
<evidence type="ECO:0000313" key="2">
    <source>
        <dbReference type="Proteomes" id="UP000645517"/>
    </source>
</evidence>
<proteinExistence type="predicted"/>
<keyword evidence="2" id="KW-1185">Reference proteome</keyword>
<accession>A0ABQ2JCN2</accession>
<evidence type="ECO:0000313" key="1">
    <source>
        <dbReference type="EMBL" id="GGN42592.1"/>
    </source>
</evidence>
<dbReference type="Proteomes" id="UP000645517">
    <property type="component" value="Unassembled WGS sequence"/>
</dbReference>
<reference evidence="2" key="1">
    <citation type="journal article" date="2019" name="Int. J. Syst. Evol. Microbiol.">
        <title>The Global Catalogue of Microorganisms (GCM) 10K type strain sequencing project: providing services to taxonomists for standard genome sequencing and annotation.</title>
        <authorList>
            <consortium name="The Broad Institute Genomics Platform"/>
            <consortium name="The Broad Institute Genome Sequencing Center for Infectious Disease"/>
            <person name="Wu L."/>
            <person name="Ma J."/>
        </authorList>
    </citation>
    <scope>NUCLEOTIDE SEQUENCE [LARGE SCALE GENOMIC DNA]</scope>
    <source>
        <strain evidence="2">JCM 16918</strain>
    </source>
</reference>
<protein>
    <submittedName>
        <fullName evidence="1">Uncharacterized protein</fullName>
    </submittedName>
</protein>
<gene>
    <name evidence="1" type="ORF">GCM10010842_29170</name>
</gene>
<comment type="caution">
    <text evidence="1">The sequence shown here is derived from an EMBL/GenBank/DDBJ whole genome shotgun (WGS) entry which is preliminary data.</text>
</comment>
<dbReference type="EMBL" id="BMOR01000016">
    <property type="protein sequence ID" value="GGN42592.1"/>
    <property type="molecule type" value="Genomic_DNA"/>
</dbReference>
<sequence>MPSAVRVTGALVRVPAARHVPNEKYGVQRPSGRRTRTSIRTALAAGPVTFQLGINSLNGATVTTGPSSRSPLTGGRGAQLDGTVVCACAARSTGTGDPKLVCWA</sequence>